<feature type="domain" description="RNA polymerase sigma-70 region 2" evidence="5">
    <location>
        <begin position="11"/>
        <end position="78"/>
    </location>
</feature>
<dbReference type="RefSeq" id="WP_186855375.1">
    <property type="nucleotide sequence ID" value="NZ_JACOOY010000003.1"/>
</dbReference>
<dbReference type="CDD" id="cd06171">
    <property type="entry name" value="Sigma70_r4"/>
    <property type="match status" value="1"/>
</dbReference>
<evidence type="ECO:0000313" key="8">
    <source>
        <dbReference type="Proteomes" id="UP000647235"/>
    </source>
</evidence>
<sequence>MKCDVDTFARMYEEIYKDLYRFALCMMKNEQDAEDAVSDAVLSGYENIRKLRDEKAFKSWMFTILANTCKKKLQNRSRKFRMEKDMESSESERNNFGTRHPDYGISVDVQRAFLHLSEEEQTIIALSVFGGYNSKEIGEMLKLNANTVRSKRSRGLEKMECILA</sequence>
<dbReference type="NCBIfam" id="TIGR02937">
    <property type="entry name" value="sigma70-ECF"/>
    <property type="match status" value="1"/>
</dbReference>
<dbReference type="InterPro" id="IPR013249">
    <property type="entry name" value="RNA_pol_sigma70_r4_t2"/>
</dbReference>
<proteinExistence type="inferred from homology"/>
<evidence type="ECO:0000259" key="6">
    <source>
        <dbReference type="Pfam" id="PF08281"/>
    </source>
</evidence>
<evidence type="ECO:0000256" key="3">
    <source>
        <dbReference type="ARBA" id="ARBA00023082"/>
    </source>
</evidence>
<dbReference type="Pfam" id="PF08281">
    <property type="entry name" value="Sigma70_r4_2"/>
    <property type="match status" value="1"/>
</dbReference>
<name>A0ABR7ES88_9FIRM</name>
<dbReference type="InterPro" id="IPR014284">
    <property type="entry name" value="RNA_pol_sigma-70_dom"/>
</dbReference>
<comment type="similarity">
    <text evidence="1">Belongs to the sigma-70 factor family. ECF subfamily.</text>
</comment>
<feature type="domain" description="RNA polymerase sigma factor 70 region 4 type 2" evidence="6">
    <location>
        <begin position="108"/>
        <end position="159"/>
    </location>
</feature>
<gene>
    <name evidence="7" type="ORF">H8S07_02825</name>
</gene>
<evidence type="ECO:0000256" key="2">
    <source>
        <dbReference type="ARBA" id="ARBA00023015"/>
    </source>
</evidence>
<reference evidence="7 8" key="1">
    <citation type="submission" date="2020-08" db="EMBL/GenBank/DDBJ databases">
        <title>Genome public.</title>
        <authorList>
            <person name="Liu C."/>
            <person name="Sun Q."/>
        </authorList>
    </citation>
    <scope>NUCLEOTIDE SEQUENCE [LARGE SCALE GENOMIC DNA]</scope>
    <source>
        <strain evidence="7 8">NSJ-36</strain>
    </source>
</reference>
<evidence type="ECO:0000256" key="4">
    <source>
        <dbReference type="ARBA" id="ARBA00023163"/>
    </source>
</evidence>
<dbReference type="Gene3D" id="1.10.10.10">
    <property type="entry name" value="Winged helix-like DNA-binding domain superfamily/Winged helix DNA-binding domain"/>
    <property type="match status" value="1"/>
</dbReference>
<keyword evidence="8" id="KW-1185">Reference proteome</keyword>
<comment type="caution">
    <text evidence="7">The sequence shown here is derived from an EMBL/GenBank/DDBJ whole genome shotgun (WGS) entry which is preliminary data.</text>
</comment>
<dbReference type="Pfam" id="PF04542">
    <property type="entry name" value="Sigma70_r2"/>
    <property type="match status" value="1"/>
</dbReference>
<evidence type="ECO:0000313" key="7">
    <source>
        <dbReference type="EMBL" id="MBC5664223.1"/>
    </source>
</evidence>
<dbReference type="SUPFAM" id="SSF88659">
    <property type="entry name" value="Sigma3 and sigma4 domains of RNA polymerase sigma factors"/>
    <property type="match status" value="1"/>
</dbReference>
<keyword evidence="3" id="KW-0731">Sigma factor</keyword>
<dbReference type="PANTHER" id="PTHR43133">
    <property type="entry name" value="RNA POLYMERASE ECF-TYPE SIGMA FACTO"/>
    <property type="match status" value="1"/>
</dbReference>
<dbReference type="PANTHER" id="PTHR43133:SF51">
    <property type="entry name" value="RNA POLYMERASE SIGMA FACTOR"/>
    <property type="match status" value="1"/>
</dbReference>
<dbReference type="Gene3D" id="1.10.1740.10">
    <property type="match status" value="1"/>
</dbReference>
<keyword evidence="4" id="KW-0804">Transcription</keyword>
<dbReference type="EMBL" id="JACOOY010000003">
    <property type="protein sequence ID" value="MBC5664223.1"/>
    <property type="molecule type" value="Genomic_DNA"/>
</dbReference>
<organism evidence="7 8">
    <name type="scientific">Dorea hominis</name>
    <dbReference type="NCBI Taxonomy" id="2763040"/>
    <lineage>
        <taxon>Bacteria</taxon>
        <taxon>Bacillati</taxon>
        <taxon>Bacillota</taxon>
        <taxon>Clostridia</taxon>
        <taxon>Lachnospirales</taxon>
        <taxon>Lachnospiraceae</taxon>
        <taxon>Dorea</taxon>
    </lineage>
</organism>
<dbReference type="InterPro" id="IPR013325">
    <property type="entry name" value="RNA_pol_sigma_r2"/>
</dbReference>
<evidence type="ECO:0000259" key="5">
    <source>
        <dbReference type="Pfam" id="PF04542"/>
    </source>
</evidence>
<protein>
    <submittedName>
        <fullName evidence="7">Sigma-70 family RNA polymerase sigma factor</fullName>
    </submittedName>
</protein>
<dbReference type="InterPro" id="IPR013324">
    <property type="entry name" value="RNA_pol_sigma_r3/r4-like"/>
</dbReference>
<dbReference type="Proteomes" id="UP000647235">
    <property type="component" value="Unassembled WGS sequence"/>
</dbReference>
<dbReference type="InterPro" id="IPR007627">
    <property type="entry name" value="RNA_pol_sigma70_r2"/>
</dbReference>
<dbReference type="InterPro" id="IPR039425">
    <property type="entry name" value="RNA_pol_sigma-70-like"/>
</dbReference>
<dbReference type="SUPFAM" id="SSF88946">
    <property type="entry name" value="Sigma2 domain of RNA polymerase sigma factors"/>
    <property type="match status" value="1"/>
</dbReference>
<keyword evidence="2" id="KW-0805">Transcription regulation</keyword>
<dbReference type="InterPro" id="IPR036388">
    <property type="entry name" value="WH-like_DNA-bd_sf"/>
</dbReference>
<evidence type="ECO:0000256" key="1">
    <source>
        <dbReference type="ARBA" id="ARBA00010641"/>
    </source>
</evidence>
<accession>A0ABR7ES88</accession>